<dbReference type="EMBL" id="FXAT01000016">
    <property type="protein sequence ID" value="SMG60512.1"/>
    <property type="molecule type" value="Genomic_DNA"/>
</dbReference>
<dbReference type="InterPro" id="IPR036237">
    <property type="entry name" value="Xyl_isomerase-like_sf"/>
</dbReference>
<sequence>MTPGVFARTYAARFPGELFARIRGDGFSSVQFNLSCARLASLPAELPDGVAAAVAEGARREGVVLSALSGTYNMAHPDATRRARDRRALANVIRAARDMGVSLVTLCTGSRDPEDMWRAHPDNASGQAWATLRDELEHALGLADTYGVALGIEPEPANVVANAVLARRILDEMDSPRLGIVLDAANLLPRDVLPRQHEIVAQAADLLGGNLLLVHAKDIDASGNVVPAGKGAVDLPAFVARVSAAGYDGPLIAHNFAESAAPEVAAYLASLIGSRTS</sequence>
<accession>A0A1X7M4V7</accession>
<evidence type="ECO:0000313" key="3">
    <source>
        <dbReference type="Proteomes" id="UP000193228"/>
    </source>
</evidence>
<dbReference type="RefSeq" id="WP_085489371.1">
    <property type="nucleotide sequence ID" value="NZ_FXAT01000016.1"/>
</dbReference>
<dbReference type="InterPro" id="IPR013022">
    <property type="entry name" value="Xyl_isomerase-like_TIM-brl"/>
</dbReference>
<organism evidence="2 3">
    <name type="scientific">Paraburkholderia susongensis</name>
    <dbReference type="NCBI Taxonomy" id="1515439"/>
    <lineage>
        <taxon>Bacteria</taxon>
        <taxon>Pseudomonadati</taxon>
        <taxon>Pseudomonadota</taxon>
        <taxon>Betaproteobacteria</taxon>
        <taxon>Burkholderiales</taxon>
        <taxon>Burkholderiaceae</taxon>
        <taxon>Paraburkholderia</taxon>
    </lineage>
</organism>
<dbReference type="Pfam" id="PF01261">
    <property type="entry name" value="AP_endonuc_2"/>
    <property type="match status" value="1"/>
</dbReference>
<dbReference type="Proteomes" id="UP000193228">
    <property type="component" value="Unassembled WGS sequence"/>
</dbReference>
<gene>
    <name evidence="2" type="ORF">SAMN06265784_116131</name>
</gene>
<feature type="domain" description="Xylose isomerase-like TIM barrel" evidence="1">
    <location>
        <begin position="21"/>
        <end position="262"/>
    </location>
</feature>
<dbReference type="AlphaFoldDB" id="A0A1X7M4V7"/>
<protein>
    <submittedName>
        <fullName evidence="2">Sugar phosphate isomerase/epimerase</fullName>
    </submittedName>
</protein>
<reference evidence="3" key="1">
    <citation type="submission" date="2017-04" db="EMBL/GenBank/DDBJ databases">
        <authorList>
            <person name="Varghese N."/>
            <person name="Submissions S."/>
        </authorList>
    </citation>
    <scope>NUCLEOTIDE SEQUENCE [LARGE SCALE GENOMIC DNA]</scope>
    <source>
        <strain evidence="3">LMG 29540</strain>
    </source>
</reference>
<name>A0A1X7M4V7_9BURK</name>
<dbReference type="Gene3D" id="3.20.20.150">
    <property type="entry name" value="Divalent-metal-dependent TIM barrel enzymes"/>
    <property type="match status" value="1"/>
</dbReference>
<proteinExistence type="predicted"/>
<dbReference type="PANTHER" id="PTHR12110">
    <property type="entry name" value="HYDROXYPYRUVATE ISOMERASE"/>
    <property type="match status" value="1"/>
</dbReference>
<evidence type="ECO:0000313" key="2">
    <source>
        <dbReference type="EMBL" id="SMG60512.1"/>
    </source>
</evidence>
<dbReference type="OrthoDB" id="6629724at2"/>
<keyword evidence="2" id="KW-0413">Isomerase</keyword>
<dbReference type="SUPFAM" id="SSF51658">
    <property type="entry name" value="Xylose isomerase-like"/>
    <property type="match status" value="1"/>
</dbReference>
<dbReference type="InterPro" id="IPR050312">
    <property type="entry name" value="IolE/XylAMocC-like"/>
</dbReference>
<dbReference type="STRING" id="1515439.SAMN06265784_116131"/>
<dbReference type="GO" id="GO:0016853">
    <property type="term" value="F:isomerase activity"/>
    <property type="evidence" value="ECO:0007669"/>
    <property type="project" value="UniProtKB-KW"/>
</dbReference>
<keyword evidence="3" id="KW-1185">Reference proteome</keyword>
<dbReference type="PANTHER" id="PTHR12110:SF21">
    <property type="entry name" value="XYLOSE ISOMERASE-LIKE TIM BARREL DOMAIN-CONTAINING PROTEIN"/>
    <property type="match status" value="1"/>
</dbReference>
<evidence type="ECO:0000259" key="1">
    <source>
        <dbReference type="Pfam" id="PF01261"/>
    </source>
</evidence>